<proteinExistence type="predicted"/>
<comment type="caution">
    <text evidence="1">The sequence shown here is derived from an EMBL/GenBank/DDBJ whole genome shotgun (WGS) entry which is preliminary data.</text>
</comment>
<gene>
    <name evidence="1" type="ORF">Sradi_6207800</name>
</gene>
<dbReference type="EMBL" id="JACGWJ010000029">
    <property type="protein sequence ID" value="KAL0303397.1"/>
    <property type="molecule type" value="Genomic_DNA"/>
</dbReference>
<reference evidence="1" key="2">
    <citation type="journal article" date="2024" name="Plant">
        <title>Genomic evolution and insights into agronomic trait innovations of Sesamum species.</title>
        <authorList>
            <person name="Miao H."/>
            <person name="Wang L."/>
            <person name="Qu L."/>
            <person name="Liu H."/>
            <person name="Sun Y."/>
            <person name="Le M."/>
            <person name="Wang Q."/>
            <person name="Wei S."/>
            <person name="Zheng Y."/>
            <person name="Lin W."/>
            <person name="Duan Y."/>
            <person name="Cao H."/>
            <person name="Xiong S."/>
            <person name="Wang X."/>
            <person name="Wei L."/>
            <person name="Li C."/>
            <person name="Ma Q."/>
            <person name="Ju M."/>
            <person name="Zhao R."/>
            <person name="Li G."/>
            <person name="Mu C."/>
            <person name="Tian Q."/>
            <person name="Mei H."/>
            <person name="Zhang T."/>
            <person name="Gao T."/>
            <person name="Zhang H."/>
        </authorList>
    </citation>
    <scope>NUCLEOTIDE SEQUENCE</scope>
    <source>
        <strain evidence="1">G02</strain>
    </source>
</reference>
<name>A0AAW2KB27_SESRA</name>
<evidence type="ECO:0000313" key="1">
    <source>
        <dbReference type="EMBL" id="KAL0303397.1"/>
    </source>
</evidence>
<reference evidence="1" key="1">
    <citation type="submission" date="2020-06" db="EMBL/GenBank/DDBJ databases">
        <authorList>
            <person name="Li T."/>
            <person name="Hu X."/>
            <person name="Zhang T."/>
            <person name="Song X."/>
            <person name="Zhang H."/>
            <person name="Dai N."/>
            <person name="Sheng W."/>
            <person name="Hou X."/>
            <person name="Wei L."/>
        </authorList>
    </citation>
    <scope>NUCLEOTIDE SEQUENCE</scope>
    <source>
        <strain evidence="1">G02</strain>
        <tissue evidence="1">Leaf</tissue>
    </source>
</reference>
<protein>
    <submittedName>
        <fullName evidence="1">Uncharacterized protein</fullName>
    </submittedName>
</protein>
<accession>A0AAW2KB27</accession>
<dbReference type="AlphaFoldDB" id="A0AAW2KB27"/>
<sequence length="70" mass="7560">MENGDLGDGGATHSCWSTRLNYRHAASSSDSDILCICTYGREILVRTSWTSTNLGQRLRGCPGIEVGSLI</sequence>
<organism evidence="1">
    <name type="scientific">Sesamum radiatum</name>
    <name type="common">Black benniseed</name>
    <dbReference type="NCBI Taxonomy" id="300843"/>
    <lineage>
        <taxon>Eukaryota</taxon>
        <taxon>Viridiplantae</taxon>
        <taxon>Streptophyta</taxon>
        <taxon>Embryophyta</taxon>
        <taxon>Tracheophyta</taxon>
        <taxon>Spermatophyta</taxon>
        <taxon>Magnoliopsida</taxon>
        <taxon>eudicotyledons</taxon>
        <taxon>Gunneridae</taxon>
        <taxon>Pentapetalae</taxon>
        <taxon>asterids</taxon>
        <taxon>lamiids</taxon>
        <taxon>Lamiales</taxon>
        <taxon>Pedaliaceae</taxon>
        <taxon>Sesamum</taxon>
    </lineage>
</organism>